<dbReference type="InterPro" id="IPR052894">
    <property type="entry name" value="AsmA-related"/>
</dbReference>
<keyword evidence="3" id="KW-1185">Reference proteome</keyword>
<dbReference type="GO" id="GO:0090313">
    <property type="term" value="P:regulation of protein targeting to membrane"/>
    <property type="evidence" value="ECO:0007669"/>
    <property type="project" value="TreeGrafter"/>
</dbReference>
<reference evidence="2" key="1">
    <citation type="submission" date="2022-09" db="EMBL/GenBank/DDBJ databases">
        <title>Aureispira anguillicida sp. nov., isolated from Leptocephalus of Japanese eel Anguilla japonica.</title>
        <authorList>
            <person name="Yuasa K."/>
            <person name="Mekata T."/>
            <person name="Ikunari K."/>
        </authorList>
    </citation>
    <scope>NUCLEOTIDE SEQUENCE</scope>
    <source>
        <strain evidence="2">EL160426</strain>
    </source>
</reference>
<dbReference type="GO" id="GO:0005886">
    <property type="term" value="C:plasma membrane"/>
    <property type="evidence" value="ECO:0007669"/>
    <property type="project" value="TreeGrafter"/>
</dbReference>
<keyword evidence="1" id="KW-1133">Transmembrane helix</keyword>
<feature type="transmembrane region" description="Helical" evidence="1">
    <location>
        <begin position="26"/>
        <end position="49"/>
    </location>
</feature>
<accession>A0A915YKU8</accession>
<name>A0A915YKU8_9BACT</name>
<sequence>MSVDNYKTKAEKSKAQKARKKGRLRFLLKLIGGSILTALIGLIIVAALFEKQIAEMVIGALNKQLKTELHVSEASLSLIWKFPQAAVYLNDAQIEGTGGQEEKLLDVGSISLQCSTLGLLMGNYNFTSIAINNGALFIYSDKKGNVNYDIFKPSEKATTSESTDLNLSISNATLSNVAIHYVDEASSYDIKVKAKSAYFEGDFIIDNVLNENKHTMTSYAELYSEYITVGETTYMKGTDLAYDGAVDLDLAAEIYSFERIKLYIQGNEFKVNGSIAKAEKGTEYNMVFDSENALLGSLLQLIPEQFAATLGQFQSNGKLSFDARINGIATKRNAPIIEVKFGLKDGRITHPNMEGSMKNVNFDVHFTNGNGIDDQTAKLNLIDFQAHLNNQPINLSWEMIGLENPTINMGLDGKIPLNAVYGFFGEQVTEGNGWLDIAKLSLKGRLKDMISMYRIPRVQLDGLINFEQAYLLVNDIPATIESGQLSLENNTFNVSNVTLKTSESDAVLNGEFHNVLPVLLSDSLNSQNAKLTFQASLHAQKMDVDELLAIGSGHSTEEIEAAPLAEQDSLTKETYESREHRTSFLKGSFITNIVNFKYGNVLAQNFNGEVEFNNSTMQLKGVKVDAMDGKFELNSKIHFEKEPRVELFLDCDNIDIQKFLEQLDNFGQEVLTADNLRGRLKSLIKVNLFLDSLGNFKHDDLFVVADVRVENGELINLKLLEGFSGFIKMRDLQHIVFTELTNQFKIEHGKFILPAMFIQSNALNLVVGGEYGFNHDLDFKLKINAGQVIANKFKKYNPNKTAIKARQKGLFNIYAHIYGNLYENYSYKIGPKHSKRFLEAQLNQNLPALTNTLRAEFAKNTNKEANQPIIAPLAQPKEWEDIPEYEGENTEEEYIEGF</sequence>
<dbReference type="EMBL" id="AP026867">
    <property type="protein sequence ID" value="BDS15080.1"/>
    <property type="molecule type" value="Genomic_DNA"/>
</dbReference>
<keyword evidence="1" id="KW-0812">Transmembrane</keyword>
<dbReference type="Proteomes" id="UP001060919">
    <property type="component" value="Chromosome"/>
</dbReference>
<keyword evidence="1" id="KW-0472">Membrane</keyword>
<dbReference type="AlphaFoldDB" id="A0A915YKU8"/>
<protein>
    <submittedName>
        <fullName evidence="2">AsmA-like C-terminal region-containing protein</fullName>
    </submittedName>
</protein>
<dbReference type="RefSeq" id="WP_264790267.1">
    <property type="nucleotide sequence ID" value="NZ_AP026867.1"/>
</dbReference>
<gene>
    <name evidence="2" type="ORF">AsAng_0058620</name>
</gene>
<dbReference type="PANTHER" id="PTHR30441">
    <property type="entry name" value="DUF748 DOMAIN-CONTAINING PROTEIN"/>
    <property type="match status" value="1"/>
</dbReference>
<evidence type="ECO:0000313" key="3">
    <source>
        <dbReference type="Proteomes" id="UP001060919"/>
    </source>
</evidence>
<organism evidence="2 3">
    <name type="scientific">Aureispira anguillae</name>
    <dbReference type="NCBI Taxonomy" id="2864201"/>
    <lineage>
        <taxon>Bacteria</taxon>
        <taxon>Pseudomonadati</taxon>
        <taxon>Bacteroidota</taxon>
        <taxon>Saprospiria</taxon>
        <taxon>Saprospirales</taxon>
        <taxon>Saprospiraceae</taxon>
        <taxon>Aureispira</taxon>
    </lineage>
</organism>
<dbReference type="KEGG" id="aup:AsAng_0058620"/>
<dbReference type="PANTHER" id="PTHR30441:SF8">
    <property type="entry name" value="DUF748 DOMAIN-CONTAINING PROTEIN"/>
    <property type="match status" value="1"/>
</dbReference>
<evidence type="ECO:0000256" key="1">
    <source>
        <dbReference type="SAM" id="Phobius"/>
    </source>
</evidence>
<evidence type="ECO:0000313" key="2">
    <source>
        <dbReference type="EMBL" id="BDS15080.1"/>
    </source>
</evidence>
<proteinExistence type="predicted"/>